<feature type="chain" id="PRO_5019374202" evidence="2">
    <location>
        <begin position="22"/>
        <end position="385"/>
    </location>
</feature>
<keyword evidence="2" id="KW-0732">Signal</keyword>
<dbReference type="InterPro" id="IPR008928">
    <property type="entry name" value="6-hairpin_glycosidase_sf"/>
</dbReference>
<evidence type="ECO:0000256" key="2">
    <source>
        <dbReference type="SAM" id="SignalP"/>
    </source>
</evidence>
<dbReference type="SUPFAM" id="SSF48208">
    <property type="entry name" value="Six-hairpin glycosidases"/>
    <property type="match status" value="1"/>
</dbReference>
<keyword evidence="4" id="KW-1185">Reference proteome</keyword>
<dbReference type="PANTHER" id="PTHR33886:SF8">
    <property type="entry name" value="UNSATURATED RHAMNOGALACTURONAN HYDROLASE (EUROFUNG)"/>
    <property type="match status" value="1"/>
</dbReference>
<dbReference type="PANTHER" id="PTHR33886">
    <property type="entry name" value="UNSATURATED RHAMNOGALACTURONAN HYDROLASE (EUROFUNG)"/>
    <property type="match status" value="1"/>
</dbReference>
<keyword evidence="1 3" id="KW-0378">Hydrolase</keyword>
<proteinExistence type="predicted"/>
<dbReference type="Gene3D" id="1.50.10.10">
    <property type="match status" value="1"/>
</dbReference>
<dbReference type="Proteomes" id="UP000282423">
    <property type="component" value="Unassembled WGS sequence"/>
</dbReference>
<dbReference type="GO" id="GO:0016787">
    <property type="term" value="F:hydrolase activity"/>
    <property type="evidence" value="ECO:0007669"/>
    <property type="project" value="UniProtKB-KW"/>
</dbReference>
<protein>
    <submittedName>
        <fullName evidence="3">Glycoside hydrolase family 88 protein</fullName>
    </submittedName>
</protein>
<name>A0A420W3U2_9SPHI</name>
<reference evidence="3 4" key="1">
    <citation type="submission" date="2018-10" db="EMBL/GenBank/DDBJ databases">
        <title>Sphingobacterium sp. M05W1-28.</title>
        <authorList>
            <person name="Cai H."/>
        </authorList>
    </citation>
    <scope>NUCLEOTIDE SEQUENCE [LARGE SCALE GENOMIC DNA]</scope>
    <source>
        <strain evidence="3 4">M05W1-28</strain>
    </source>
</reference>
<evidence type="ECO:0000256" key="1">
    <source>
        <dbReference type="ARBA" id="ARBA00022801"/>
    </source>
</evidence>
<feature type="signal peptide" evidence="2">
    <location>
        <begin position="1"/>
        <end position="21"/>
    </location>
</feature>
<dbReference type="EMBL" id="RBWS01000001">
    <property type="protein sequence ID" value="RKO73245.1"/>
    <property type="molecule type" value="Genomic_DNA"/>
</dbReference>
<organism evidence="3 4">
    <name type="scientific">Sphingobacterium puteale</name>
    <dbReference type="NCBI Taxonomy" id="2420510"/>
    <lineage>
        <taxon>Bacteria</taxon>
        <taxon>Pseudomonadati</taxon>
        <taxon>Bacteroidota</taxon>
        <taxon>Sphingobacteriia</taxon>
        <taxon>Sphingobacteriales</taxon>
        <taxon>Sphingobacteriaceae</taxon>
        <taxon>Sphingobacterium</taxon>
    </lineage>
</organism>
<dbReference type="RefSeq" id="WP_121120580.1">
    <property type="nucleotide sequence ID" value="NZ_CP158959.1"/>
</dbReference>
<dbReference type="AlphaFoldDB" id="A0A420W3U2"/>
<dbReference type="InterPro" id="IPR052043">
    <property type="entry name" value="PolySaccharide_Degr_Enz"/>
</dbReference>
<dbReference type="GO" id="GO:0005975">
    <property type="term" value="P:carbohydrate metabolic process"/>
    <property type="evidence" value="ECO:0007669"/>
    <property type="project" value="InterPro"/>
</dbReference>
<evidence type="ECO:0000313" key="3">
    <source>
        <dbReference type="EMBL" id="RKO73245.1"/>
    </source>
</evidence>
<dbReference type="InterPro" id="IPR010905">
    <property type="entry name" value="Glyco_hydro_88"/>
</dbReference>
<sequence length="385" mass="44734">MVFKKIIVLLCLLGVVSTLTAQSMYQHFADSEMKRFPEAWQLDHGKRLYFGYSQGLGCLAMLKVFEKTGDKKYFNYVEKWADTLINEKGEIHLYELSAYNVDFVNSGKILFELYEKTKKQKYRLAIETLIHQLKYQPTTLEGGYWHKLIYPHQIWLDGVYMTGPFLAKYAKLSTDDQYYDKAIDEILITAKHTLDPRTGLYYHAWDESKKQAWANPQTGQSPNFWGRSIGWYFMAVIDVLDELPLDYPRRDKLIQLAQSLANALANYQDNEGLWWQVIDQPKKERNYQEASVNSMFLYAYSKGMNKKYLSKSYKSLVDRLYQGIQKKLLKQENGLWTLIQCNAVAGLGGNPYRDGSYDYYVGERIRENDAKATGPFIMGCIEGGF</sequence>
<dbReference type="InterPro" id="IPR012341">
    <property type="entry name" value="6hp_glycosidase-like_sf"/>
</dbReference>
<gene>
    <name evidence="3" type="ORF">D7322_00785</name>
</gene>
<dbReference type="OrthoDB" id="6381507at2"/>
<accession>A0A420W3U2</accession>
<comment type="caution">
    <text evidence="3">The sequence shown here is derived from an EMBL/GenBank/DDBJ whole genome shotgun (WGS) entry which is preliminary data.</text>
</comment>
<dbReference type="Pfam" id="PF07470">
    <property type="entry name" value="Glyco_hydro_88"/>
    <property type="match status" value="1"/>
</dbReference>
<evidence type="ECO:0000313" key="4">
    <source>
        <dbReference type="Proteomes" id="UP000282423"/>
    </source>
</evidence>